<protein>
    <submittedName>
        <fullName evidence="1">Uncharacterized protein</fullName>
    </submittedName>
</protein>
<reference evidence="1 2" key="1">
    <citation type="journal article" date="2019" name="Sci. Rep.">
        <title>A high-quality genome of Eragrostis curvula grass provides insights into Poaceae evolution and supports new strategies to enhance forage quality.</title>
        <authorList>
            <person name="Carballo J."/>
            <person name="Santos B.A.C.M."/>
            <person name="Zappacosta D."/>
            <person name="Garbus I."/>
            <person name="Selva J.P."/>
            <person name="Gallo C.A."/>
            <person name="Diaz A."/>
            <person name="Albertini E."/>
            <person name="Caccamo M."/>
            <person name="Echenique V."/>
        </authorList>
    </citation>
    <scope>NUCLEOTIDE SEQUENCE [LARGE SCALE GENOMIC DNA]</scope>
    <source>
        <strain evidence="2">cv. Victoria</strain>
        <tissue evidence="1">Leaf</tissue>
    </source>
</reference>
<accession>A0A5J9T449</accession>
<dbReference type="Gramene" id="TVU06054">
    <property type="protein sequence ID" value="TVU06054"/>
    <property type="gene ID" value="EJB05_49245"/>
</dbReference>
<organism evidence="1 2">
    <name type="scientific">Eragrostis curvula</name>
    <name type="common">weeping love grass</name>
    <dbReference type="NCBI Taxonomy" id="38414"/>
    <lineage>
        <taxon>Eukaryota</taxon>
        <taxon>Viridiplantae</taxon>
        <taxon>Streptophyta</taxon>
        <taxon>Embryophyta</taxon>
        <taxon>Tracheophyta</taxon>
        <taxon>Spermatophyta</taxon>
        <taxon>Magnoliopsida</taxon>
        <taxon>Liliopsida</taxon>
        <taxon>Poales</taxon>
        <taxon>Poaceae</taxon>
        <taxon>PACMAD clade</taxon>
        <taxon>Chloridoideae</taxon>
        <taxon>Eragrostideae</taxon>
        <taxon>Eragrostidinae</taxon>
        <taxon>Eragrostis</taxon>
    </lineage>
</organism>
<comment type="caution">
    <text evidence="1">The sequence shown here is derived from an EMBL/GenBank/DDBJ whole genome shotgun (WGS) entry which is preliminary data.</text>
</comment>
<evidence type="ECO:0000313" key="2">
    <source>
        <dbReference type="Proteomes" id="UP000324897"/>
    </source>
</evidence>
<dbReference type="Proteomes" id="UP000324897">
    <property type="component" value="Unassembled WGS sequence"/>
</dbReference>
<dbReference type="AlphaFoldDB" id="A0A5J9T449"/>
<name>A0A5J9T449_9POAL</name>
<gene>
    <name evidence="1" type="ORF">EJB05_49245</name>
</gene>
<evidence type="ECO:0000313" key="1">
    <source>
        <dbReference type="EMBL" id="TVU06054.1"/>
    </source>
</evidence>
<proteinExistence type="predicted"/>
<keyword evidence="2" id="KW-1185">Reference proteome</keyword>
<sequence length="283" mass="31208">MRLPALFQRHLVERAAVHLLAWGDAVFFDEVERAVPPPDGDRRRAEASVGGRELARPKLVVEAPRLAQDQVLVLFHVDIPVRMAVRRGRQAIGGDGPRREQPSAAPDDLDLLVDIGRVERPRCHVRDAPAEARDHVLLAGARPDEPLAAASGDDDVVAVGRERLVGDGHEQVGLVLARELRHQHAVLRERELPHAVVTPCAPTARLVAVLLRGALHDEVAGVPALRRRHRRRLRIALEQGERFGRIHGVGKLACVSLTEISMATKQALSSRRRLPECMALFDV</sequence>
<dbReference type="OrthoDB" id="10645584at2759"/>
<dbReference type="EMBL" id="RWGY01000051">
    <property type="protein sequence ID" value="TVU06054.1"/>
    <property type="molecule type" value="Genomic_DNA"/>
</dbReference>
<feature type="non-terminal residue" evidence="1">
    <location>
        <position position="1"/>
    </location>
</feature>